<dbReference type="EMBL" id="KB096324">
    <property type="protein sequence ID" value="ESO05966.1"/>
    <property type="molecule type" value="Genomic_DNA"/>
</dbReference>
<dbReference type="Pfam" id="PF14560">
    <property type="entry name" value="Ubiquitin_2"/>
    <property type="match status" value="1"/>
</dbReference>
<proteinExistence type="inferred from homology"/>
<protein>
    <recommendedName>
        <fullName evidence="6">CAP-Gly domain-containing protein</fullName>
    </recommendedName>
</protein>
<dbReference type="HOGENOM" id="CLU_067577_2_0_1"/>
<evidence type="ECO:0000259" key="6">
    <source>
        <dbReference type="PROSITE" id="PS50245"/>
    </source>
</evidence>
<dbReference type="Gene3D" id="3.10.20.90">
    <property type="entry name" value="Phosphatidylinositol 3-kinase Catalytic Subunit, Chain A, domain 1"/>
    <property type="match status" value="1"/>
</dbReference>
<evidence type="ECO:0000256" key="3">
    <source>
        <dbReference type="ARBA" id="ARBA00023186"/>
    </source>
</evidence>
<dbReference type="OrthoDB" id="5295208at2759"/>
<dbReference type="CTD" id="20213717"/>
<keyword evidence="5" id="KW-0175">Coiled coil</keyword>
<evidence type="ECO:0000256" key="2">
    <source>
        <dbReference type="ARBA" id="ARBA00022490"/>
    </source>
</evidence>
<comment type="subcellular location">
    <subcellularLocation>
        <location evidence="1">Cytoplasm</location>
    </subcellularLocation>
</comment>
<organism evidence="8 9">
    <name type="scientific">Helobdella robusta</name>
    <name type="common">Californian leech</name>
    <dbReference type="NCBI Taxonomy" id="6412"/>
    <lineage>
        <taxon>Eukaryota</taxon>
        <taxon>Metazoa</taxon>
        <taxon>Spiralia</taxon>
        <taxon>Lophotrochozoa</taxon>
        <taxon>Annelida</taxon>
        <taxon>Clitellata</taxon>
        <taxon>Hirudinea</taxon>
        <taxon>Rhynchobdellida</taxon>
        <taxon>Glossiphoniidae</taxon>
        <taxon>Helobdella</taxon>
    </lineage>
</organism>
<dbReference type="EMBL" id="AMQM01000491">
    <property type="status" value="NOT_ANNOTATED_CDS"/>
    <property type="molecule type" value="Genomic_DNA"/>
</dbReference>
<dbReference type="GO" id="GO:0043014">
    <property type="term" value="F:alpha-tubulin binding"/>
    <property type="evidence" value="ECO:0007669"/>
    <property type="project" value="InterPro"/>
</dbReference>
<dbReference type="SUPFAM" id="SSF54236">
    <property type="entry name" value="Ubiquitin-like"/>
    <property type="match status" value="1"/>
</dbReference>
<dbReference type="GO" id="GO:0005938">
    <property type="term" value="C:cell cortex"/>
    <property type="evidence" value="ECO:0000318"/>
    <property type="project" value="GO_Central"/>
</dbReference>
<dbReference type="FunFam" id="2.30.30.190:FF:000013">
    <property type="entry name" value="Tubulin-folding cofactor B"/>
    <property type="match status" value="1"/>
</dbReference>
<dbReference type="AlphaFoldDB" id="T1FY19"/>
<dbReference type="GeneID" id="20213717"/>
<dbReference type="GO" id="GO:0007021">
    <property type="term" value="P:tubulin complex assembly"/>
    <property type="evidence" value="ECO:0007669"/>
    <property type="project" value="InterPro"/>
</dbReference>
<evidence type="ECO:0000256" key="4">
    <source>
        <dbReference type="ARBA" id="ARBA00025779"/>
    </source>
</evidence>
<dbReference type="GO" id="GO:0007023">
    <property type="term" value="P:post-chaperonin tubulin folding pathway"/>
    <property type="evidence" value="ECO:0007669"/>
    <property type="project" value="InterPro"/>
</dbReference>
<dbReference type="InterPro" id="IPR045172">
    <property type="entry name" value="TBCB_Ubl"/>
</dbReference>
<reference evidence="9" key="1">
    <citation type="submission" date="2012-12" db="EMBL/GenBank/DDBJ databases">
        <authorList>
            <person name="Hellsten U."/>
            <person name="Grimwood J."/>
            <person name="Chapman J.A."/>
            <person name="Shapiro H."/>
            <person name="Aerts A."/>
            <person name="Otillar R.P."/>
            <person name="Terry A.Y."/>
            <person name="Boore J.L."/>
            <person name="Simakov O."/>
            <person name="Marletaz F."/>
            <person name="Cho S.-J."/>
            <person name="Edsinger-Gonzales E."/>
            <person name="Havlak P."/>
            <person name="Kuo D.-H."/>
            <person name="Larsson T."/>
            <person name="Lv J."/>
            <person name="Arendt D."/>
            <person name="Savage R."/>
            <person name="Osoegawa K."/>
            <person name="de Jong P."/>
            <person name="Lindberg D.R."/>
            <person name="Seaver E.C."/>
            <person name="Weisblat D.A."/>
            <person name="Putnam N.H."/>
            <person name="Grigoriev I.V."/>
            <person name="Rokhsar D.S."/>
        </authorList>
    </citation>
    <scope>NUCLEOTIDE SEQUENCE</scope>
</reference>
<evidence type="ECO:0000256" key="5">
    <source>
        <dbReference type="SAM" id="Coils"/>
    </source>
</evidence>
<dbReference type="InterPro" id="IPR036859">
    <property type="entry name" value="CAP-Gly_dom_sf"/>
</dbReference>
<keyword evidence="3" id="KW-0143">Chaperone</keyword>
<evidence type="ECO:0000313" key="7">
    <source>
        <dbReference type="EMBL" id="ESO05966.1"/>
    </source>
</evidence>
<evidence type="ECO:0000256" key="1">
    <source>
        <dbReference type="ARBA" id="ARBA00004496"/>
    </source>
</evidence>
<dbReference type="SMART" id="SM01052">
    <property type="entry name" value="CAP_GLY"/>
    <property type="match status" value="1"/>
</dbReference>
<dbReference type="STRING" id="6412.T1FY19"/>
<dbReference type="PROSITE" id="PS00845">
    <property type="entry name" value="CAP_GLY_1"/>
    <property type="match status" value="1"/>
</dbReference>
<evidence type="ECO:0000313" key="8">
    <source>
        <dbReference type="EnsemblMetazoa" id="HelroP64950"/>
    </source>
</evidence>
<reference evidence="7 9" key="2">
    <citation type="journal article" date="2013" name="Nature">
        <title>Insights into bilaterian evolution from three spiralian genomes.</title>
        <authorList>
            <person name="Simakov O."/>
            <person name="Marletaz F."/>
            <person name="Cho S.J."/>
            <person name="Edsinger-Gonzales E."/>
            <person name="Havlak P."/>
            <person name="Hellsten U."/>
            <person name="Kuo D.H."/>
            <person name="Larsson T."/>
            <person name="Lv J."/>
            <person name="Arendt D."/>
            <person name="Savage R."/>
            <person name="Osoegawa K."/>
            <person name="de Jong P."/>
            <person name="Grimwood J."/>
            <person name="Chapman J.A."/>
            <person name="Shapiro H."/>
            <person name="Aerts A."/>
            <person name="Otillar R.P."/>
            <person name="Terry A.Y."/>
            <person name="Boore J.L."/>
            <person name="Grigoriev I.V."/>
            <person name="Lindberg D.R."/>
            <person name="Seaver E.C."/>
            <person name="Weisblat D.A."/>
            <person name="Putnam N.H."/>
            <person name="Rokhsar D.S."/>
        </authorList>
    </citation>
    <scope>NUCLEOTIDE SEQUENCE</scope>
</reference>
<evidence type="ECO:0000313" key="9">
    <source>
        <dbReference type="Proteomes" id="UP000015101"/>
    </source>
</evidence>
<dbReference type="Pfam" id="PF01302">
    <property type="entry name" value="CAP_GLY"/>
    <property type="match status" value="1"/>
</dbReference>
<accession>T1FY19</accession>
<gene>
    <name evidence="8" type="primary">20213717</name>
    <name evidence="7" type="ORF">HELRODRAFT_64950</name>
</gene>
<dbReference type="PANTHER" id="PTHR18916">
    <property type="entry name" value="DYNACTIN 1-RELATED MICROTUBULE-BINDING"/>
    <property type="match status" value="1"/>
</dbReference>
<dbReference type="SUPFAM" id="SSF74924">
    <property type="entry name" value="Cap-Gly domain"/>
    <property type="match status" value="1"/>
</dbReference>
<dbReference type="InterPro" id="IPR029071">
    <property type="entry name" value="Ubiquitin-like_domsf"/>
</dbReference>
<reference evidence="8" key="3">
    <citation type="submission" date="2015-06" db="UniProtKB">
        <authorList>
            <consortium name="EnsemblMetazoa"/>
        </authorList>
    </citation>
    <scope>IDENTIFICATION</scope>
</reference>
<dbReference type="CDD" id="cd01789">
    <property type="entry name" value="Ubl_TBCB"/>
    <property type="match status" value="1"/>
</dbReference>
<name>T1FY19_HELRO</name>
<feature type="domain" description="CAP-Gly" evidence="6">
    <location>
        <begin position="177"/>
        <end position="219"/>
    </location>
</feature>
<comment type="similarity">
    <text evidence="4">Belongs to the TBCB family.</text>
</comment>
<dbReference type="OMA" id="DQYEQRT"/>
<dbReference type="InterPro" id="IPR000938">
    <property type="entry name" value="CAP-Gly_domain"/>
</dbReference>
<dbReference type="InterPro" id="IPR000626">
    <property type="entry name" value="Ubiquitin-like_dom"/>
</dbReference>
<keyword evidence="2" id="KW-0963">Cytoplasm</keyword>
<dbReference type="GO" id="GO:0031122">
    <property type="term" value="P:cytoplasmic microtubule organization"/>
    <property type="evidence" value="ECO:0000318"/>
    <property type="project" value="GO_Central"/>
</dbReference>
<dbReference type="PANTHER" id="PTHR18916:SF85">
    <property type="entry name" value="TUBULIN-FOLDING COFACTOR B"/>
    <property type="match status" value="1"/>
</dbReference>
<dbReference type="InParanoid" id="T1FY19"/>
<dbReference type="GO" id="GO:0005634">
    <property type="term" value="C:nucleus"/>
    <property type="evidence" value="ECO:0000318"/>
    <property type="project" value="GO_Central"/>
</dbReference>
<dbReference type="RefSeq" id="XP_009015334.1">
    <property type="nucleotide sequence ID" value="XM_009017086.1"/>
</dbReference>
<sequence>MSLTVKVSSTVIPYSTENTFSLDLTVIALKNKLELITGASVQSMVLSVFGQDDKLFCNLDNDEMTLRNYNISNNMRIHVVDKSGNQIPLDDLSNVTKFELSDEEYAKKNDSVRAFKQNMKFGRFAEISEGEKAKKEEEKKEKEKLERDQAEKIKVGERCEVSVIGQPTKRGTVMYVGFTDFKPGYWVGIKYDEPLGKHDGSVSGKRYFECPAPYGAFVKPETVKTGDFPEIGLDDEI</sequence>
<dbReference type="GO" id="GO:0035371">
    <property type="term" value="C:microtubule plus-end"/>
    <property type="evidence" value="ECO:0000318"/>
    <property type="project" value="GO_Central"/>
</dbReference>
<dbReference type="Proteomes" id="UP000015101">
    <property type="component" value="Unassembled WGS sequence"/>
</dbReference>
<dbReference type="GO" id="GO:0051010">
    <property type="term" value="F:microtubule plus-end binding"/>
    <property type="evidence" value="ECO:0000318"/>
    <property type="project" value="GO_Central"/>
</dbReference>
<dbReference type="GO" id="GO:0005829">
    <property type="term" value="C:cytosol"/>
    <property type="evidence" value="ECO:0007669"/>
    <property type="project" value="UniProtKB-ARBA"/>
</dbReference>
<dbReference type="eggNOG" id="KOG3206">
    <property type="taxonomic scope" value="Eukaryota"/>
</dbReference>
<keyword evidence="9" id="KW-1185">Reference proteome</keyword>
<dbReference type="KEGG" id="hro:HELRODRAFT_64950"/>
<dbReference type="FunCoup" id="T1FY19">
    <property type="interactions" value="1160"/>
</dbReference>
<dbReference type="Gene3D" id="2.30.30.190">
    <property type="entry name" value="CAP Gly-rich-like domain"/>
    <property type="match status" value="1"/>
</dbReference>
<dbReference type="EnsemblMetazoa" id="HelroT64950">
    <property type="protein sequence ID" value="HelroP64950"/>
    <property type="gene ID" value="HelroG64950"/>
</dbReference>
<dbReference type="PROSITE" id="PS50245">
    <property type="entry name" value="CAP_GLY_2"/>
    <property type="match status" value="1"/>
</dbReference>
<feature type="coiled-coil region" evidence="5">
    <location>
        <begin position="125"/>
        <end position="155"/>
    </location>
</feature>